<dbReference type="HAMAP" id="MF_01216">
    <property type="entry name" value="Azoreductase_type1"/>
    <property type="match status" value="1"/>
</dbReference>
<dbReference type="EMBL" id="MRVI01000001">
    <property type="protein sequence ID" value="OOC61091.1"/>
    <property type="molecule type" value="Genomic_DNA"/>
</dbReference>
<evidence type="ECO:0000256" key="2">
    <source>
        <dbReference type="ARBA" id="ARBA00022643"/>
    </source>
</evidence>
<dbReference type="OrthoDB" id="9805013at2"/>
<proteinExistence type="inferred from homology"/>
<dbReference type="GO" id="GO:0016652">
    <property type="term" value="F:oxidoreductase activity, acting on NAD(P)H as acceptor"/>
    <property type="evidence" value="ECO:0007669"/>
    <property type="project" value="UniProtKB-UniRule"/>
</dbReference>
<dbReference type="InterPro" id="IPR003680">
    <property type="entry name" value="Flavodoxin_fold"/>
</dbReference>
<dbReference type="EC" id="1.7.1.17" evidence="6"/>
<dbReference type="Proteomes" id="UP000189059">
    <property type="component" value="Unassembled WGS sequence"/>
</dbReference>
<comment type="catalytic activity">
    <reaction evidence="6">
        <text>2 a quinone + NADH + H(+) = 2 a 1,4-benzosemiquinone + NAD(+)</text>
        <dbReference type="Rhea" id="RHEA:65952"/>
        <dbReference type="ChEBI" id="CHEBI:15378"/>
        <dbReference type="ChEBI" id="CHEBI:57540"/>
        <dbReference type="ChEBI" id="CHEBI:57945"/>
        <dbReference type="ChEBI" id="CHEBI:132124"/>
        <dbReference type="ChEBI" id="CHEBI:134225"/>
    </reaction>
</comment>
<keyword evidence="3 6" id="KW-0560">Oxidoreductase</keyword>
<keyword evidence="1 6" id="KW-0285">Flavoprotein</keyword>
<evidence type="ECO:0000256" key="1">
    <source>
        <dbReference type="ARBA" id="ARBA00022630"/>
    </source>
</evidence>
<dbReference type="GO" id="GO:0010181">
    <property type="term" value="F:FMN binding"/>
    <property type="evidence" value="ECO:0007669"/>
    <property type="project" value="UniProtKB-UniRule"/>
</dbReference>
<feature type="binding site" evidence="6">
    <location>
        <begin position="17"/>
        <end position="19"/>
    </location>
    <ligand>
        <name>FMN</name>
        <dbReference type="ChEBI" id="CHEBI:58210"/>
    </ligand>
</feature>
<dbReference type="RefSeq" id="WP_077565645.1">
    <property type="nucleotide sequence ID" value="NZ_CP016809.1"/>
</dbReference>
<dbReference type="InterPro" id="IPR023048">
    <property type="entry name" value="NADH:quinone_OxRdtase_FMN_depd"/>
</dbReference>
<protein>
    <recommendedName>
        <fullName evidence="6">FMN dependent NADH:quinone oxidoreductase</fullName>
        <ecNumber evidence="6">1.6.5.-</ecNumber>
    </recommendedName>
    <alternativeName>
        <fullName evidence="6">Azo-dye reductase</fullName>
    </alternativeName>
    <alternativeName>
        <fullName evidence="6">FMN-dependent NADH-azo compound oxidoreductase</fullName>
    </alternativeName>
    <alternativeName>
        <fullName evidence="6">FMN-dependent NADH-azoreductase</fullName>
        <ecNumber evidence="6">1.7.1.17</ecNumber>
    </alternativeName>
</protein>
<evidence type="ECO:0000256" key="4">
    <source>
        <dbReference type="ARBA" id="ARBA00023027"/>
    </source>
</evidence>
<comment type="subunit">
    <text evidence="6">Homodimer.</text>
</comment>
<evidence type="ECO:0000256" key="6">
    <source>
        <dbReference type="HAMAP-Rule" id="MF_01216"/>
    </source>
</evidence>
<comment type="caution">
    <text evidence="6">Lacks conserved residue(s) required for the propagation of feature annotation.</text>
</comment>
<comment type="function">
    <text evidence="6">Also exhibits azoreductase activity. Catalyzes the reductive cleavage of the azo bond in aromatic azo compounds to the corresponding amines.</text>
</comment>
<reference evidence="8" key="1">
    <citation type="submission" date="2016-08" db="EMBL/GenBank/DDBJ databases">
        <title>Complete Genome Seqeunce of Paenibacillus sp. nov. IHBB 9852 from high altitute lake of Indian trans-Himalayas.</title>
        <authorList>
            <person name="Kiran S."/>
            <person name="Swarnkar M.K."/>
            <person name="Rana A."/>
            <person name="Tewari R."/>
            <person name="Gulati A."/>
        </authorList>
    </citation>
    <scope>NUCLEOTIDE SEQUENCE [LARGE SCALE GENOMIC DNA]</scope>
    <source>
        <strain evidence="8">IHBB 9852</strain>
    </source>
</reference>
<dbReference type="PANTHER" id="PTHR43741:SF4">
    <property type="entry name" value="FMN-DEPENDENT NADH:QUINONE OXIDOREDUCTASE"/>
    <property type="match status" value="1"/>
</dbReference>
<dbReference type="InterPro" id="IPR050104">
    <property type="entry name" value="FMN-dep_NADH:Q_OxRdtase_AzoR1"/>
</dbReference>
<comment type="catalytic activity">
    <reaction evidence="5">
        <text>N,N-dimethyl-1,4-phenylenediamine + anthranilate + 2 NAD(+) = 2-(4-dimethylaminophenyl)diazenylbenzoate + 2 NADH + 2 H(+)</text>
        <dbReference type="Rhea" id="RHEA:55872"/>
        <dbReference type="ChEBI" id="CHEBI:15378"/>
        <dbReference type="ChEBI" id="CHEBI:15783"/>
        <dbReference type="ChEBI" id="CHEBI:16567"/>
        <dbReference type="ChEBI" id="CHEBI:57540"/>
        <dbReference type="ChEBI" id="CHEBI:57945"/>
        <dbReference type="ChEBI" id="CHEBI:71579"/>
        <dbReference type="EC" id="1.7.1.17"/>
    </reaction>
    <physiologicalReaction direction="right-to-left" evidence="5">
        <dbReference type="Rhea" id="RHEA:55874"/>
    </physiologicalReaction>
</comment>
<evidence type="ECO:0000259" key="7">
    <source>
        <dbReference type="Pfam" id="PF02525"/>
    </source>
</evidence>
<sequence>MSTVLFVKANDRPAEESVSVKMYEAFLKHYKETHAEDTVVEVHLHEQELPLLGWDMIQANYKSATGKELSGKEKQIRSIVEKHLEQFTSADKIVMAFPLWNLTVPSVLHAYLDLMHLPGKTFRYTEAGPVGLLSDKRAVLLNARGGVYGEDSPFEMAVHFVKRHLNFFGITNISTVVIEGHHQFPDQGASIIEEGMRKVVMEAKRF</sequence>
<dbReference type="PANTHER" id="PTHR43741">
    <property type="entry name" value="FMN-DEPENDENT NADH-AZOREDUCTASE 1"/>
    <property type="match status" value="1"/>
</dbReference>
<dbReference type="Pfam" id="PF02525">
    <property type="entry name" value="Flavodoxin_2"/>
    <property type="match status" value="1"/>
</dbReference>
<keyword evidence="4 6" id="KW-0520">NAD</keyword>
<dbReference type="GO" id="GO:0009055">
    <property type="term" value="F:electron transfer activity"/>
    <property type="evidence" value="ECO:0007669"/>
    <property type="project" value="UniProtKB-UniRule"/>
</dbReference>
<evidence type="ECO:0000313" key="9">
    <source>
        <dbReference type="EMBL" id="OOC61091.1"/>
    </source>
</evidence>
<dbReference type="EMBL" id="CP016809">
    <property type="protein sequence ID" value="ANY71551.1"/>
    <property type="molecule type" value="Genomic_DNA"/>
</dbReference>
<dbReference type="NCBIfam" id="NF010075">
    <property type="entry name" value="PRK13556.1"/>
    <property type="match status" value="1"/>
</dbReference>
<organism evidence="8">
    <name type="scientific">Paenibacillus ihbetae</name>
    <dbReference type="NCBI Taxonomy" id="1870820"/>
    <lineage>
        <taxon>Bacteria</taxon>
        <taxon>Bacillati</taxon>
        <taxon>Bacillota</taxon>
        <taxon>Bacilli</taxon>
        <taxon>Bacillales</taxon>
        <taxon>Paenibacillaceae</taxon>
        <taxon>Paenibacillus</taxon>
    </lineage>
</organism>
<keyword evidence="10" id="KW-1185">Reference proteome</keyword>
<evidence type="ECO:0000256" key="5">
    <source>
        <dbReference type="ARBA" id="ARBA00048542"/>
    </source>
</evidence>
<dbReference type="EC" id="1.6.5.-" evidence="6"/>
<evidence type="ECO:0000256" key="3">
    <source>
        <dbReference type="ARBA" id="ARBA00023002"/>
    </source>
</evidence>
<dbReference type="KEGG" id="pib:BBD41_02560"/>
<reference evidence="9 10" key="2">
    <citation type="submission" date="2016-12" db="EMBL/GenBank/DDBJ databases">
        <title>Genome sequencing and description of Paenibacillus sp. nov. from high altitude lake in the Indian Trans- Himalayas.</title>
        <authorList>
            <person name="Kiran S."/>
            <person name="Swarnkar M.K."/>
            <person name="Rana A."/>
            <person name="Tewari R."/>
            <person name="Gulati A."/>
        </authorList>
    </citation>
    <scope>NUCLEOTIDE SEQUENCE [LARGE SCALE GENOMIC DNA]</scope>
    <source>
        <strain evidence="9 10">IHBB 9951</strain>
    </source>
</reference>
<comment type="cofactor">
    <cofactor evidence="6">
        <name>FMN</name>
        <dbReference type="ChEBI" id="CHEBI:58210"/>
    </cofactor>
    <text evidence="6">Binds 1 FMN per subunit.</text>
</comment>
<feature type="domain" description="Flavodoxin-like fold" evidence="7">
    <location>
        <begin position="3"/>
        <end position="198"/>
    </location>
</feature>
<keyword evidence="2 6" id="KW-0288">FMN</keyword>
<dbReference type="SUPFAM" id="SSF52218">
    <property type="entry name" value="Flavoproteins"/>
    <property type="match status" value="1"/>
</dbReference>
<evidence type="ECO:0000313" key="10">
    <source>
        <dbReference type="Proteomes" id="UP000189059"/>
    </source>
</evidence>
<name>A0A1B2DV31_9BACL</name>
<evidence type="ECO:0000313" key="8">
    <source>
        <dbReference type="EMBL" id="ANY71551.1"/>
    </source>
</evidence>
<dbReference type="GO" id="GO:0016655">
    <property type="term" value="F:oxidoreductase activity, acting on NAD(P)H, quinone or similar compound as acceptor"/>
    <property type="evidence" value="ECO:0007669"/>
    <property type="project" value="InterPro"/>
</dbReference>
<comment type="function">
    <text evidence="6">Quinone reductase that provides resistance to thiol-specific stress caused by electrophilic quinones.</text>
</comment>
<gene>
    <name evidence="6" type="primary">azoR</name>
    <name evidence="9" type="ORF">BBD40_03805</name>
    <name evidence="8" type="ORF">BBD41_02560</name>
</gene>
<dbReference type="AlphaFoldDB" id="A0A1B2DV31"/>
<dbReference type="InterPro" id="IPR029039">
    <property type="entry name" value="Flavoprotein-like_sf"/>
</dbReference>
<accession>A0A1B2DV31</accession>
<dbReference type="Gene3D" id="3.40.50.360">
    <property type="match status" value="1"/>
</dbReference>
<comment type="similarity">
    <text evidence="6">Belongs to the azoreductase type 1 family.</text>
</comment>